<evidence type="ECO:0000259" key="5">
    <source>
        <dbReference type="PROSITE" id="PS51007"/>
    </source>
</evidence>
<name>A0A6J4MF38_9HYPH</name>
<proteinExistence type="predicted"/>
<accession>A0A6J4MF38</accession>
<dbReference type="GO" id="GO:0009055">
    <property type="term" value="F:electron transfer activity"/>
    <property type="evidence" value="ECO:0007669"/>
    <property type="project" value="InterPro"/>
</dbReference>
<dbReference type="PROSITE" id="PS51007">
    <property type="entry name" value="CYTC"/>
    <property type="match status" value="1"/>
</dbReference>
<dbReference type="PANTHER" id="PTHR35008:SF8">
    <property type="entry name" value="ALCOHOL DEHYDROGENASE CYTOCHROME C SUBUNIT"/>
    <property type="match status" value="1"/>
</dbReference>
<dbReference type="SUPFAM" id="SSF46626">
    <property type="entry name" value="Cytochrome c"/>
    <property type="match status" value="1"/>
</dbReference>
<feature type="non-terminal residue" evidence="6">
    <location>
        <position position="128"/>
    </location>
</feature>
<dbReference type="AlphaFoldDB" id="A0A6J4MF38"/>
<keyword evidence="3 4" id="KW-0408">Iron</keyword>
<dbReference type="GO" id="GO:0020037">
    <property type="term" value="F:heme binding"/>
    <property type="evidence" value="ECO:0007669"/>
    <property type="project" value="InterPro"/>
</dbReference>
<dbReference type="EMBL" id="CADCUC010000563">
    <property type="protein sequence ID" value="CAA9356731.1"/>
    <property type="molecule type" value="Genomic_DNA"/>
</dbReference>
<keyword evidence="2 4" id="KW-0479">Metal-binding</keyword>
<gene>
    <name evidence="6" type="ORF">AVDCRST_MAG90-2737</name>
</gene>
<reference evidence="6" key="1">
    <citation type="submission" date="2020-02" db="EMBL/GenBank/DDBJ databases">
        <authorList>
            <person name="Meier V. D."/>
        </authorList>
    </citation>
    <scope>NUCLEOTIDE SEQUENCE</scope>
    <source>
        <strain evidence="6">AVDCRST_MAG90</strain>
    </source>
</reference>
<dbReference type="InterPro" id="IPR051459">
    <property type="entry name" value="Cytochrome_c-type_DH"/>
</dbReference>
<evidence type="ECO:0000256" key="2">
    <source>
        <dbReference type="ARBA" id="ARBA00022723"/>
    </source>
</evidence>
<sequence>MRRIGIVALSLLVLGAGGFWLLTSPSLSRAGLEPIPAGAPDLANGERVYYAGGCSSCHATPEQNDKTLLGGGYPLRSPYGTFYVPNLSPHPRDGIGSWTPEQFLRAMRGGVSPDGRHYYPSFPYTSYQ</sequence>
<evidence type="ECO:0000256" key="3">
    <source>
        <dbReference type="ARBA" id="ARBA00023004"/>
    </source>
</evidence>
<dbReference type="PANTHER" id="PTHR35008">
    <property type="entry name" value="BLL4482 PROTEIN-RELATED"/>
    <property type="match status" value="1"/>
</dbReference>
<dbReference type="InterPro" id="IPR009056">
    <property type="entry name" value="Cyt_c-like_dom"/>
</dbReference>
<feature type="domain" description="Cytochrome c" evidence="5">
    <location>
        <begin position="40"/>
        <end position="128"/>
    </location>
</feature>
<evidence type="ECO:0000256" key="1">
    <source>
        <dbReference type="ARBA" id="ARBA00022617"/>
    </source>
</evidence>
<evidence type="ECO:0000256" key="4">
    <source>
        <dbReference type="PROSITE-ProRule" id="PRU00433"/>
    </source>
</evidence>
<protein>
    <submittedName>
        <fullName evidence="6">Diheme cytochrome c-553</fullName>
    </submittedName>
</protein>
<organism evidence="6">
    <name type="scientific">uncultured Microvirga sp</name>
    <dbReference type="NCBI Taxonomy" id="412392"/>
    <lineage>
        <taxon>Bacteria</taxon>
        <taxon>Pseudomonadati</taxon>
        <taxon>Pseudomonadota</taxon>
        <taxon>Alphaproteobacteria</taxon>
        <taxon>Hyphomicrobiales</taxon>
        <taxon>Methylobacteriaceae</taxon>
        <taxon>Microvirga</taxon>
        <taxon>environmental samples</taxon>
    </lineage>
</organism>
<dbReference type="InterPro" id="IPR036909">
    <property type="entry name" value="Cyt_c-like_dom_sf"/>
</dbReference>
<dbReference type="Gene3D" id="1.10.760.10">
    <property type="entry name" value="Cytochrome c-like domain"/>
    <property type="match status" value="1"/>
</dbReference>
<keyword evidence="1 4" id="KW-0349">Heme</keyword>
<evidence type="ECO:0000313" key="6">
    <source>
        <dbReference type="EMBL" id="CAA9356731.1"/>
    </source>
</evidence>
<dbReference type="GO" id="GO:0046872">
    <property type="term" value="F:metal ion binding"/>
    <property type="evidence" value="ECO:0007669"/>
    <property type="project" value="UniProtKB-KW"/>
</dbReference>